<dbReference type="RefSeq" id="WP_085847260.1">
    <property type="nucleotide sequence ID" value="NZ_FNZV01000001.1"/>
</dbReference>
<sequence length="295" mass="31821">MTRFYSTVSPAYVGASFMLIAGILFAVINTLVQYSTMILGLPPATVAFWQYLIALGFSVPWLLTKGIRAMKTSNPFIHVARVIMAAAGVQLWVMSLAHVPIWQAIALIMLSPFFVTFGAGVFLRETISFARWCAVIVGFIGGMIILAPWSEDFSVYALVAIAAAVMWALASLMTKYLTRTETPESLTTYLLLLLTPINAGLALSDGVSPSLGSAWVLLIAAGLMTALAQYALTKAYSSADAAYLQPFDHLKLPLNVGFGIVVFGFIPPGSMWIGSALIVAASFYLLRRETQTATN</sequence>
<dbReference type="GO" id="GO:0016020">
    <property type="term" value="C:membrane"/>
    <property type="evidence" value="ECO:0007669"/>
    <property type="project" value="UniProtKB-SubCell"/>
</dbReference>
<dbReference type="InterPro" id="IPR000620">
    <property type="entry name" value="EamA_dom"/>
</dbReference>
<dbReference type="Pfam" id="PF00892">
    <property type="entry name" value="EamA"/>
    <property type="match status" value="2"/>
</dbReference>
<evidence type="ECO:0000256" key="6">
    <source>
        <dbReference type="SAM" id="Phobius"/>
    </source>
</evidence>
<keyword evidence="5 6" id="KW-0472">Membrane</keyword>
<protein>
    <submittedName>
        <fullName evidence="8">Riboflavin transporter</fullName>
    </submittedName>
</protein>
<gene>
    <name evidence="8" type="primary">ribN_1</name>
    <name evidence="8" type="ORF">PAM7971_00356</name>
</gene>
<dbReference type="InterPro" id="IPR037185">
    <property type="entry name" value="EmrE-like"/>
</dbReference>
<evidence type="ECO:0000256" key="3">
    <source>
        <dbReference type="ARBA" id="ARBA00022692"/>
    </source>
</evidence>
<feature type="transmembrane region" description="Helical" evidence="6">
    <location>
        <begin position="129"/>
        <end position="149"/>
    </location>
</feature>
<evidence type="ECO:0000313" key="9">
    <source>
        <dbReference type="Proteomes" id="UP000193307"/>
    </source>
</evidence>
<feature type="transmembrane region" description="Helical" evidence="6">
    <location>
        <begin position="76"/>
        <end position="95"/>
    </location>
</feature>
<feature type="transmembrane region" description="Helical" evidence="6">
    <location>
        <begin position="101"/>
        <end position="122"/>
    </location>
</feature>
<dbReference type="SUPFAM" id="SSF103481">
    <property type="entry name" value="Multidrug resistance efflux transporter EmrE"/>
    <property type="match status" value="2"/>
</dbReference>
<feature type="transmembrane region" description="Helical" evidence="6">
    <location>
        <begin position="155"/>
        <end position="174"/>
    </location>
</feature>
<dbReference type="PANTHER" id="PTHR22911">
    <property type="entry name" value="ACYL-MALONYL CONDENSING ENZYME-RELATED"/>
    <property type="match status" value="1"/>
</dbReference>
<feature type="transmembrane region" description="Helical" evidence="6">
    <location>
        <begin position="215"/>
        <end position="233"/>
    </location>
</feature>
<feature type="domain" description="EamA" evidence="7">
    <location>
        <begin position="14"/>
        <end position="146"/>
    </location>
</feature>
<feature type="transmembrane region" description="Helical" evidence="6">
    <location>
        <begin position="46"/>
        <end position="64"/>
    </location>
</feature>
<organism evidence="8 9">
    <name type="scientific">Pacificibacter marinus</name>
    <dbReference type="NCBI Taxonomy" id="658057"/>
    <lineage>
        <taxon>Bacteria</taxon>
        <taxon>Pseudomonadati</taxon>
        <taxon>Pseudomonadota</taxon>
        <taxon>Alphaproteobacteria</taxon>
        <taxon>Rhodobacterales</taxon>
        <taxon>Roseobacteraceae</taxon>
        <taxon>Pacificibacter</taxon>
    </lineage>
</organism>
<evidence type="ECO:0000313" key="8">
    <source>
        <dbReference type="EMBL" id="SLN16569.1"/>
    </source>
</evidence>
<proteinExistence type="inferred from homology"/>
<comment type="subcellular location">
    <subcellularLocation>
        <location evidence="1">Membrane</location>
        <topology evidence="1">Multi-pass membrane protein</topology>
    </subcellularLocation>
</comment>
<dbReference type="Proteomes" id="UP000193307">
    <property type="component" value="Unassembled WGS sequence"/>
</dbReference>
<dbReference type="EMBL" id="FWFW01000001">
    <property type="protein sequence ID" value="SLN16569.1"/>
    <property type="molecule type" value="Genomic_DNA"/>
</dbReference>
<reference evidence="8 9" key="1">
    <citation type="submission" date="2017-03" db="EMBL/GenBank/DDBJ databases">
        <authorList>
            <person name="Afonso C.L."/>
            <person name="Miller P.J."/>
            <person name="Scott M.A."/>
            <person name="Spackman E."/>
            <person name="Goraichik I."/>
            <person name="Dimitrov K.M."/>
            <person name="Suarez D.L."/>
            <person name="Swayne D.E."/>
        </authorList>
    </citation>
    <scope>NUCLEOTIDE SEQUENCE [LARGE SCALE GENOMIC DNA]</scope>
    <source>
        <strain evidence="8 9">CECT 7971</strain>
    </source>
</reference>
<keyword evidence="4 6" id="KW-1133">Transmembrane helix</keyword>
<feature type="transmembrane region" description="Helical" evidence="6">
    <location>
        <begin position="254"/>
        <end position="286"/>
    </location>
</feature>
<evidence type="ECO:0000256" key="4">
    <source>
        <dbReference type="ARBA" id="ARBA00022989"/>
    </source>
</evidence>
<evidence type="ECO:0000256" key="2">
    <source>
        <dbReference type="ARBA" id="ARBA00009853"/>
    </source>
</evidence>
<evidence type="ECO:0000256" key="5">
    <source>
        <dbReference type="ARBA" id="ARBA00023136"/>
    </source>
</evidence>
<keyword evidence="9" id="KW-1185">Reference proteome</keyword>
<name>A0A1Y5RFU9_9RHOB</name>
<dbReference type="PANTHER" id="PTHR22911:SF6">
    <property type="entry name" value="SOLUTE CARRIER FAMILY 35 MEMBER G1"/>
    <property type="match status" value="1"/>
</dbReference>
<feature type="domain" description="EamA" evidence="7">
    <location>
        <begin position="157"/>
        <end position="285"/>
    </location>
</feature>
<evidence type="ECO:0000256" key="1">
    <source>
        <dbReference type="ARBA" id="ARBA00004141"/>
    </source>
</evidence>
<comment type="similarity">
    <text evidence="2">Belongs to the drug/metabolite transporter (DMT) superfamily. 10 TMS drug/metabolite exporter (DME) (TC 2.A.7.3) family.</text>
</comment>
<feature type="transmembrane region" description="Helical" evidence="6">
    <location>
        <begin position="12"/>
        <end position="34"/>
    </location>
</feature>
<keyword evidence="3 6" id="KW-0812">Transmembrane</keyword>
<evidence type="ECO:0000259" key="7">
    <source>
        <dbReference type="Pfam" id="PF00892"/>
    </source>
</evidence>
<dbReference type="AlphaFoldDB" id="A0A1Y5RFU9"/>
<feature type="transmembrane region" description="Helical" evidence="6">
    <location>
        <begin position="186"/>
        <end position="203"/>
    </location>
</feature>
<dbReference type="OrthoDB" id="9812899at2"/>
<accession>A0A1Y5RFU9</accession>